<name>A0A158R5M3_9BILA</name>
<reference evidence="2" key="1">
    <citation type="submission" date="2016-04" db="UniProtKB">
        <authorList>
            <consortium name="WormBaseParasite"/>
        </authorList>
    </citation>
    <scope>IDENTIFICATION</scope>
</reference>
<accession>A0A158R5M3</accession>
<protein>
    <submittedName>
        <fullName evidence="2">CHRD domain-containing protein</fullName>
    </submittedName>
</protein>
<evidence type="ECO:0000313" key="2">
    <source>
        <dbReference type="WBParaSite" id="SMUV_0000733501-mRNA-1"/>
    </source>
</evidence>
<dbReference type="AlphaFoldDB" id="A0A158R5M3"/>
<evidence type="ECO:0000313" key="1">
    <source>
        <dbReference type="Proteomes" id="UP000046393"/>
    </source>
</evidence>
<dbReference type="WBParaSite" id="SMUV_0000733501-mRNA-1">
    <property type="protein sequence ID" value="SMUV_0000733501-mRNA-1"/>
    <property type="gene ID" value="SMUV_0000733501"/>
</dbReference>
<sequence length="99" mass="11006">MYEIKEKLETGREKVHELSPYRSGRVELRKGKSDLTTINIFNLSLITGHLSEHTHRGSFTSESATAAAADAADADAVSMIFYDAFVEGEMPNVLVEFKQ</sequence>
<organism evidence="1 2">
    <name type="scientific">Syphacia muris</name>
    <dbReference type="NCBI Taxonomy" id="451379"/>
    <lineage>
        <taxon>Eukaryota</taxon>
        <taxon>Metazoa</taxon>
        <taxon>Ecdysozoa</taxon>
        <taxon>Nematoda</taxon>
        <taxon>Chromadorea</taxon>
        <taxon>Rhabditida</taxon>
        <taxon>Spirurina</taxon>
        <taxon>Oxyuridomorpha</taxon>
        <taxon>Oxyuroidea</taxon>
        <taxon>Oxyuridae</taxon>
        <taxon>Syphacia</taxon>
    </lineage>
</organism>
<dbReference type="Proteomes" id="UP000046393">
    <property type="component" value="Unplaced"/>
</dbReference>
<proteinExistence type="predicted"/>
<keyword evidence="1" id="KW-1185">Reference proteome</keyword>